<name>A0A0L0QRP7_VIRPA</name>
<reference evidence="3" key="1">
    <citation type="submission" date="2015-07" db="EMBL/GenBank/DDBJ databases">
        <title>Fjat-10053 dsm26.</title>
        <authorList>
            <person name="Liu B."/>
            <person name="Wang J."/>
            <person name="Zhu Y."/>
            <person name="Liu G."/>
            <person name="Chen Q."/>
            <person name="Chen Z."/>
            <person name="Lan J."/>
            <person name="Che J."/>
            <person name="Ge C."/>
            <person name="Shi H."/>
            <person name="Pan Z."/>
            <person name="Liu X."/>
        </authorList>
    </citation>
    <scope>NUCLEOTIDE SEQUENCE [LARGE SCALE GENOMIC DNA]</scope>
    <source>
        <strain evidence="3">DSM 26</strain>
    </source>
</reference>
<evidence type="ECO:0000259" key="1">
    <source>
        <dbReference type="Pfam" id="PF08398"/>
    </source>
</evidence>
<dbReference type="GeneID" id="66872956"/>
<dbReference type="PATRIC" id="fig|1473.5.peg.4304"/>
<dbReference type="Gene3D" id="1.20.90.10">
    <property type="entry name" value="Phospholipase A2 domain"/>
    <property type="match status" value="1"/>
</dbReference>
<comment type="caution">
    <text evidence="2">The sequence shown here is derived from an EMBL/GenBank/DDBJ whole genome shotgun (WGS) entry which is preliminary data.</text>
</comment>
<organism evidence="2 3">
    <name type="scientific">Virgibacillus pantothenticus</name>
    <dbReference type="NCBI Taxonomy" id="1473"/>
    <lineage>
        <taxon>Bacteria</taxon>
        <taxon>Bacillati</taxon>
        <taxon>Bacillota</taxon>
        <taxon>Bacilli</taxon>
        <taxon>Bacillales</taxon>
        <taxon>Bacillaceae</taxon>
        <taxon>Virgibacillus</taxon>
    </lineage>
</organism>
<dbReference type="GO" id="GO:0004623">
    <property type="term" value="F:phospholipase A2 activity"/>
    <property type="evidence" value="ECO:0007669"/>
    <property type="project" value="InterPro"/>
</dbReference>
<sequence length="94" mass="11120">MRHQRETTSCFPDGYRWCGPGCSGPGEPINDVDAICKAHDMCYRRSRDYCKCDKAFLEHMRLKIDPRTAKGRHARTMYNYMRLQSLFTCGFRRF</sequence>
<gene>
    <name evidence="2" type="ORF">AFK71_06475</name>
</gene>
<dbReference type="RefSeq" id="WP_050350737.1">
    <property type="nucleotide sequence ID" value="NZ_BOSN01000004.1"/>
</dbReference>
<dbReference type="InterPro" id="IPR036444">
    <property type="entry name" value="PLipase_A2_dom_sf"/>
</dbReference>
<dbReference type="OrthoDB" id="5125543at2"/>
<dbReference type="AlphaFoldDB" id="A0A0L0QRP7"/>
<evidence type="ECO:0000313" key="3">
    <source>
        <dbReference type="Proteomes" id="UP000036780"/>
    </source>
</evidence>
<dbReference type="Pfam" id="PF08398">
    <property type="entry name" value="Phospholip_A2_4"/>
    <property type="match status" value="1"/>
</dbReference>
<dbReference type="GO" id="GO:0006644">
    <property type="term" value="P:phospholipid metabolic process"/>
    <property type="evidence" value="ECO:0007669"/>
    <property type="project" value="InterPro"/>
</dbReference>
<dbReference type="GO" id="GO:0005198">
    <property type="term" value="F:structural molecule activity"/>
    <property type="evidence" value="ECO:0007669"/>
    <property type="project" value="InterPro"/>
</dbReference>
<accession>A0A0L0QRP7</accession>
<dbReference type="EMBL" id="LGTO01000005">
    <property type="protein sequence ID" value="KNE21315.1"/>
    <property type="molecule type" value="Genomic_DNA"/>
</dbReference>
<proteinExistence type="predicted"/>
<dbReference type="InterPro" id="IPR013607">
    <property type="entry name" value="Phospholipase_A2-like"/>
</dbReference>
<evidence type="ECO:0000313" key="2">
    <source>
        <dbReference type="EMBL" id="KNE21315.1"/>
    </source>
</evidence>
<protein>
    <submittedName>
        <fullName evidence="2">Phospholipase A2 family enzyme</fullName>
    </submittedName>
</protein>
<keyword evidence="3" id="KW-1185">Reference proteome</keyword>
<dbReference type="GO" id="GO:0050482">
    <property type="term" value="P:arachidonate secretion"/>
    <property type="evidence" value="ECO:0007669"/>
    <property type="project" value="InterPro"/>
</dbReference>
<dbReference type="SUPFAM" id="SSF48619">
    <property type="entry name" value="Phospholipase A2, PLA2"/>
    <property type="match status" value="1"/>
</dbReference>
<feature type="domain" description="Phospholipase A2-like" evidence="1">
    <location>
        <begin position="12"/>
        <end position="49"/>
    </location>
</feature>
<dbReference type="Proteomes" id="UP000036780">
    <property type="component" value="Unassembled WGS sequence"/>
</dbReference>